<evidence type="ECO:0000313" key="5">
    <source>
        <dbReference type="Proteomes" id="UP000280960"/>
    </source>
</evidence>
<dbReference type="RefSeq" id="WP_122014611.1">
    <property type="nucleotide sequence ID" value="NZ_CP033169.1"/>
</dbReference>
<evidence type="ECO:0000313" key="4">
    <source>
        <dbReference type="EMBL" id="AYO30469.1"/>
    </source>
</evidence>
<keyword evidence="5" id="KW-1185">Reference proteome</keyword>
<dbReference type="Pfam" id="PF03963">
    <property type="entry name" value="FlgD"/>
    <property type="match status" value="1"/>
</dbReference>
<keyword evidence="2" id="KW-1005">Bacterial flagellum biogenesis</keyword>
<evidence type="ECO:0000256" key="3">
    <source>
        <dbReference type="SAM" id="MobiDB-lite"/>
    </source>
</evidence>
<evidence type="ECO:0000256" key="1">
    <source>
        <dbReference type="ARBA" id="ARBA00010577"/>
    </source>
</evidence>
<keyword evidence="4" id="KW-0969">Cilium</keyword>
<accession>A0A3G2R511</accession>
<dbReference type="Proteomes" id="UP000280960">
    <property type="component" value="Chromosome"/>
</dbReference>
<protein>
    <submittedName>
        <fullName evidence="4">Flagellar hook capping protein</fullName>
    </submittedName>
</protein>
<keyword evidence="4" id="KW-0966">Cell projection</keyword>
<evidence type="ECO:0000256" key="2">
    <source>
        <dbReference type="ARBA" id="ARBA00022795"/>
    </source>
</evidence>
<keyword evidence="4" id="KW-0282">Flagellum</keyword>
<reference evidence="4 5" key="1">
    <citation type="submission" date="2018-10" db="EMBL/GenBank/DDBJ databases">
        <authorList>
            <person name="Zhang X."/>
        </authorList>
    </citation>
    <scope>NUCLEOTIDE SEQUENCE [LARGE SCALE GENOMIC DNA]</scope>
    <source>
        <strain evidence="4 5">SK-G1</strain>
    </source>
</reference>
<dbReference type="InterPro" id="IPR005648">
    <property type="entry name" value="FlgD"/>
</dbReference>
<name>A0A3G2R511_9FIRM</name>
<dbReference type="GO" id="GO:0044781">
    <property type="term" value="P:bacterial-type flagellum organization"/>
    <property type="evidence" value="ECO:0007669"/>
    <property type="project" value="UniProtKB-KW"/>
</dbReference>
<feature type="compositionally biased region" description="Polar residues" evidence="3">
    <location>
        <begin position="1"/>
        <end position="15"/>
    </location>
</feature>
<proteinExistence type="inferred from homology"/>
<sequence>MSSVNTYYNINGTSNTEKHKPGNANLGKDDFLKLLVTELRNQNPLEPLDSKEYIAQLAQFSSLEQMQNLNLQLAGLSAVNVIGKTAKAFDEEEEKEIAGQITGVAFDKGKISLMIGEEGIKVPMEKVFEIR</sequence>
<dbReference type="KEGG" id="bacg:D2962_07395"/>
<dbReference type="EMBL" id="CP033169">
    <property type="protein sequence ID" value="AYO30469.1"/>
    <property type="molecule type" value="Genomic_DNA"/>
</dbReference>
<gene>
    <name evidence="4" type="ORF">D2962_07395</name>
</gene>
<comment type="similarity">
    <text evidence="1">Belongs to the FlgD family.</text>
</comment>
<organism evidence="4 5">
    <name type="scientific">Biomaibacter acetigenes</name>
    <dbReference type="NCBI Taxonomy" id="2316383"/>
    <lineage>
        <taxon>Bacteria</taxon>
        <taxon>Bacillati</taxon>
        <taxon>Bacillota</taxon>
        <taxon>Clostridia</taxon>
        <taxon>Thermosediminibacterales</taxon>
        <taxon>Tepidanaerobacteraceae</taxon>
        <taxon>Biomaibacter</taxon>
    </lineage>
</organism>
<dbReference type="AlphaFoldDB" id="A0A3G2R511"/>
<feature type="region of interest" description="Disordered" evidence="3">
    <location>
        <begin position="1"/>
        <end position="24"/>
    </location>
</feature>